<reference evidence="1" key="1">
    <citation type="submission" date="2023-07" db="EMBL/GenBank/DDBJ databases">
        <authorList>
            <person name="Xia Y."/>
        </authorList>
    </citation>
    <scope>NUCLEOTIDE SEQUENCE</scope>
    <source>
        <strain evidence="1">F</strain>
    </source>
</reference>
<gene>
    <name evidence="1" type="ORF">MarFTMF_449</name>
</gene>
<sequence>MFHHKNKIYKILASKKKAEREAMNGIERLQEKQSFEKIVYARRLLLKLGFSDVREKKDTL</sequence>
<accession>A0AA96J3E2</accession>
<protein>
    <submittedName>
        <fullName evidence="1">Uncharacterized protein</fullName>
    </submittedName>
</protein>
<dbReference type="EMBL" id="OR343188">
    <property type="protein sequence ID" value="WNL49965.1"/>
    <property type="molecule type" value="Genomic_DNA"/>
</dbReference>
<proteinExistence type="predicted"/>
<organism evidence="1">
    <name type="scientific">Marseillevirus sp</name>
    <dbReference type="NCBI Taxonomy" id="2809551"/>
    <lineage>
        <taxon>Viruses</taxon>
        <taxon>Varidnaviria</taxon>
        <taxon>Bamfordvirae</taxon>
        <taxon>Nucleocytoviricota</taxon>
        <taxon>Megaviricetes</taxon>
        <taxon>Pimascovirales</taxon>
        <taxon>Pimascovirales incertae sedis</taxon>
        <taxon>Marseilleviridae</taxon>
        <taxon>Marseillevirus</taxon>
    </lineage>
</organism>
<name>A0AA96J3E2_9VIRU</name>
<evidence type="ECO:0000313" key="1">
    <source>
        <dbReference type="EMBL" id="WNL49965.1"/>
    </source>
</evidence>